<feature type="compositionally biased region" description="Low complexity" evidence="1">
    <location>
        <begin position="31"/>
        <end position="62"/>
    </location>
</feature>
<accession>A0ABP8WMX4</accession>
<feature type="chain" id="PRO_5045274918" evidence="2">
    <location>
        <begin position="21"/>
        <end position="386"/>
    </location>
</feature>
<feature type="domain" description="Glucose/Sorbosone dehydrogenase" evidence="3">
    <location>
        <begin position="73"/>
        <end position="371"/>
    </location>
</feature>
<reference evidence="5" key="1">
    <citation type="journal article" date="2019" name="Int. J. Syst. Evol. Microbiol.">
        <title>The Global Catalogue of Microorganisms (GCM) 10K type strain sequencing project: providing services to taxonomists for standard genome sequencing and annotation.</title>
        <authorList>
            <consortium name="The Broad Institute Genomics Platform"/>
            <consortium name="The Broad Institute Genome Sequencing Center for Infectious Disease"/>
            <person name="Wu L."/>
            <person name="Ma J."/>
        </authorList>
    </citation>
    <scope>NUCLEOTIDE SEQUENCE [LARGE SCALE GENOMIC DNA]</scope>
    <source>
        <strain evidence="5">JCM 18531</strain>
    </source>
</reference>
<evidence type="ECO:0000256" key="2">
    <source>
        <dbReference type="SAM" id="SignalP"/>
    </source>
</evidence>
<dbReference type="Proteomes" id="UP001499974">
    <property type="component" value="Unassembled WGS sequence"/>
</dbReference>
<sequence>MRRLAALASATVLAATGLTACSDDGSDAPGATASSPTQTTDSASPPASPSTSGSPSADTTPPKVVDTIATGLAAPWGIGFLPDGDAIVTERDTTKVLLLTSPSYDVSEVGTLSEAVGLGDQGGEAGLLGVAVSPDFATDHLLFFYYSTATENRIVKATLEDGRLGTPTTILDGIPRGFIHDGGRLAFGPDGYLYASTGETGNGELAQDKDTPAGKILRITTDGEAAPGNPVQGNPYWSYGHRNVQGLAFDDRDRLWASEFGQDTYDELNLIGEGNNYGWPMVEGMGDGDSSLQDPELVWDTDEASPSGLAWLDGHLWMASLRGERLWRVDVTGTRAKDPTAFFVGTYGRMRTVAVAPDGRLWVTTSNTDGRGDPQDGDDRILVIEP</sequence>
<dbReference type="InterPro" id="IPR012938">
    <property type="entry name" value="Glc/Sorbosone_DH"/>
</dbReference>
<name>A0ABP8WMX4_9ACTN</name>
<evidence type="ECO:0000313" key="5">
    <source>
        <dbReference type="Proteomes" id="UP001499974"/>
    </source>
</evidence>
<dbReference type="Pfam" id="PF07995">
    <property type="entry name" value="GSDH"/>
    <property type="match status" value="1"/>
</dbReference>
<dbReference type="InterPro" id="IPR011042">
    <property type="entry name" value="6-blade_b-propeller_TolB-like"/>
</dbReference>
<dbReference type="InterPro" id="IPR011041">
    <property type="entry name" value="Quinoprot_gluc/sorb_DH_b-prop"/>
</dbReference>
<evidence type="ECO:0000313" key="4">
    <source>
        <dbReference type="EMBL" id="GAA4691625.1"/>
    </source>
</evidence>
<dbReference type="EMBL" id="BAABKM010000001">
    <property type="protein sequence ID" value="GAA4691625.1"/>
    <property type="molecule type" value="Genomic_DNA"/>
</dbReference>
<dbReference type="Gene3D" id="2.120.10.30">
    <property type="entry name" value="TolB, C-terminal domain"/>
    <property type="match status" value="1"/>
</dbReference>
<organism evidence="4 5">
    <name type="scientific">Nocardioides conyzicola</name>
    <dbReference type="NCBI Taxonomy" id="1651781"/>
    <lineage>
        <taxon>Bacteria</taxon>
        <taxon>Bacillati</taxon>
        <taxon>Actinomycetota</taxon>
        <taxon>Actinomycetes</taxon>
        <taxon>Propionibacteriales</taxon>
        <taxon>Nocardioidaceae</taxon>
        <taxon>Nocardioides</taxon>
    </lineage>
</organism>
<comment type="caution">
    <text evidence="4">The sequence shown here is derived from an EMBL/GenBank/DDBJ whole genome shotgun (WGS) entry which is preliminary data.</text>
</comment>
<proteinExistence type="predicted"/>
<feature type="signal peptide" evidence="2">
    <location>
        <begin position="1"/>
        <end position="20"/>
    </location>
</feature>
<dbReference type="PROSITE" id="PS51257">
    <property type="entry name" value="PROKAR_LIPOPROTEIN"/>
    <property type="match status" value="1"/>
</dbReference>
<protein>
    <submittedName>
        <fullName evidence="4">PQQ-dependent sugar dehydrogenase</fullName>
    </submittedName>
</protein>
<gene>
    <name evidence="4" type="ORF">GCM10023349_02950</name>
</gene>
<dbReference type="SUPFAM" id="SSF50952">
    <property type="entry name" value="Soluble quinoprotein glucose dehydrogenase"/>
    <property type="match status" value="1"/>
</dbReference>
<dbReference type="PANTHER" id="PTHR19328:SF13">
    <property type="entry name" value="HIPL1 PROTEIN"/>
    <property type="match status" value="1"/>
</dbReference>
<feature type="region of interest" description="Disordered" evidence="1">
    <location>
        <begin position="19"/>
        <end position="63"/>
    </location>
</feature>
<keyword evidence="5" id="KW-1185">Reference proteome</keyword>
<dbReference type="PANTHER" id="PTHR19328">
    <property type="entry name" value="HEDGEHOG-INTERACTING PROTEIN"/>
    <property type="match status" value="1"/>
</dbReference>
<evidence type="ECO:0000256" key="1">
    <source>
        <dbReference type="SAM" id="MobiDB-lite"/>
    </source>
</evidence>
<dbReference type="RefSeq" id="WP_345518506.1">
    <property type="nucleotide sequence ID" value="NZ_BAABKM010000001.1"/>
</dbReference>
<keyword evidence="2" id="KW-0732">Signal</keyword>
<evidence type="ECO:0000259" key="3">
    <source>
        <dbReference type="Pfam" id="PF07995"/>
    </source>
</evidence>